<gene>
    <name evidence="2" type="ORF">BDK51DRAFT_14633</name>
</gene>
<dbReference type="AlphaFoldDB" id="A0A4P9WIS2"/>
<dbReference type="Pfam" id="PF02129">
    <property type="entry name" value="Peptidase_S15"/>
    <property type="match status" value="1"/>
</dbReference>
<reference evidence="3" key="1">
    <citation type="journal article" date="2018" name="Nat. Microbiol.">
        <title>Leveraging single-cell genomics to expand the fungal tree of life.</title>
        <authorList>
            <person name="Ahrendt S.R."/>
            <person name="Quandt C.A."/>
            <person name="Ciobanu D."/>
            <person name="Clum A."/>
            <person name="Salamov A."/>
            <person name="Andreopoulos B."/>
            <person name="Cheng J.F."/>
            <person name="Woyke T."/>
            <person name="Pelin A."/>
            <person name="Henrissat B."/>
            <person name="Reynolds N.K."/>
            <person name="Benny G.L."/>
            <person name="Smith M.E."/>
            <person name="James T.Y."/>
            <person name="Grigoriev I.V."/>
        </authorList>
    </citation>
    <scope>NUCLEOTIDE SEQUENCE [LARGE SCALE GENOMIC DNA]</scope>
</reference>
<dbReference type="GO" id="GO:0016787">
    <property type="term" value="F:hydrolase activity"/>
    <property type="evidence" value="ECO:0007669"/>
    <property type="project" value="UniProtKB-KW"/>
</dbReference>
<evidence type="ECO:0000313" key="2">
    <source>
        <dbReference type="EMBL" id="RKO92789.1"/>
    </source>
</evidence>
<accession>A0A4P9WIS2</accession>
<dbReference type="EMBL" id="KZ994497">
    <property type="protein sequence ID" value="RKO92789.1"/>
    <property type="molecule type" value="Genomic_DNA"/>
</dbReference>
<protein>
    <submittedName>
        <fullName evidence="2">Alpha/Beta hydrolase protein</fullName>
    </submittedName>
</protein>
<evidence type="ECO:0000259" key="1">
    <source>
        <dbReference type="Pfam" id="PF02129"/>
    </source>
</evidence>
<feature type="non-terminal residue" evidence="2">
    <location>
        <position position="1"/>
    </location>
</feature>
<dbReference type="InterPro" id="IPR029058">
    <property type="entry name" value="AB_hydrolase_fold"/>
</dbReference>
<organism evidence="2 3">
    <name type="scientific">Blyttiomyces helicus</name>
    <dbReference type="NCBI Taxonomy" id="388810"/>
    <lineage>
        <taxon>Eukaryota</taxon>
        <taxon>Fungi</taxon>
        <taxon>Fungi incertae sedis</taxon>
        <taxon>Chytridiomycota</taxon>
        <taxon>Chytridiomycota incertae sedis</taxon>
        <taxon>Chytridiomycetes</taxon>
        <taxon>Chytridiomycetes incertae sedis</taxon>
        <taxon>Blyttiomyces</taxon>
    </lineage>
</organism>
<dbReference type="PANTHER" id="PTHR42103">
    <property type="entry name" value="ALPHA/BETA-HYDROLASES SUPERFAMILY PROTEIN"/>
    <property type="match status" value="1"/>
</dbReference>
<proteinExistence type="predicted"/>
<evidence type="ECO:0000313" key="3">
    <source>
        <dbReference type="Proteomes" id="UP000269721"/>
    </source>
</evidence>
<keyword evidence="3" id="KW-1185">Reference proteome</keyword>
<dbReference type="Proteomes" id="UP000269721">
    <property type="component" value="Unassembled WGS sequence"/>
</dbReference>
<dbReference type="PANTHER" id="PTHR42103:SF2">
    <property type="entry name" value="AB HYDROLASE-1 DOMAIN-CONTAINING PROTEIN"/>
    <property type="match status" value="1"/>
</dbReference>
<dbReference type="OrthoDB" id="10260961at2759"/>
<sequence>HPYGPLGGNMDNNVVAALFRNFASKGFMVIRFNFRGVGNSTGKTSWRGQGEVDDVLTVVRYARERVNL</sequence>
<dbReference type="InterPro" id="IPR000383">
    <property type="entry name" value="Xaa-Pro-like_dom"/>
</dbReference>
<dbReference type="Gene3D" id="3.40.50.1820">
    <property type="entry name" value="alpha/beta hydrolase"/>
    <property type="match status" value="1"/>
</dbReference>
<dbReference type="SUPFAM" id="SSF53474">
    <property type="entry name" value="alpha/beta-Hydrolases"/>
    <property type="match status" value="1"/>
</dbReference>
<name>A0A4P9WIS2_9FUNG</name>
<feature type="domain" description="Xaa-Pro dipeptidyl-peptidase-like" evidence="1">
    <location>
        <begin position="11"/>
        <end position="63"/>
    </location>
</feature>
<feature type="non-terminal residue" evidence="2">
    <location>
        <position position="68"/>
    </location>
</feature>
<keyword evidence="2" id="KW-0378">Hydrolase</keyword>